<evidence type="ECO:0000259" key="4">
    <source>
        <dbReference type="Pfam" id="PF22422"/>
    </source>
</evidence>
<accession>A0A1M4UA95</accession>
<evidence type="ECO:0000256" key="2">
    <source>
        <dbReference type="ARBA" id="ARBA00022801"/>
    </source>
</evidence>
<feature type="domain" description="Mannosylglycerate hydrolase MGH1-like glycoside hydrolase" evidence="4">
    <location>
        <begin position="283"/>
        <end position="617"/>
    </location>
</feature>
<dbReference type="Pfam" id="PF22422">
    <property type="entry name" value="MGH1-like_GH"/>
    <property type="match status" value="1"/>
</dbReference>
<dbReference type="Proteomes" id="UP000184164">
    <property type="component" value="Unassembled WGS sequence"/>
</dbReference>
<keyword evidence="3" id="KW-0326">Glycosidase</keyword>
<dbReference type="PANTHER" id="PTHR10412">
    <property type="entry name" value="MANNOSYL-OLIGOSACCHARIDE GLUCOSIDASE"/>
    <property type="match status" value="1"/>
</dbReference>
<protein>
    <submittedName>
        <fullName evidence="5">Trehalase</fullName>
    </submittedName>
</protein>
<dbReference type="Gene3D" id="1.50.10.10">
    <property type="match status" value="1"/>
</dbReference>
<dbReference type="InterPro" id="IPR054491">
    <property type="entry name" value="MGH1-like_GH"/>
</dbReference>
<evidence type="ECO:0000313" key="6">
    <source>
        <dbReference type="Proteomes" id="UP000184164"/>
    </source>
</evidence>
<dbReference type="PANTHER" id="PTHR10412:SF11">
    <property type="entry name" value="MANNOSYL-OLIGOSACCHARIDE GLUCOSIDASE"/>
    <property type="match status" value="1"/>
</dbReference>
<keyword evidence="2" id="KW-0378">Hydrolase</keyword>
<evidence type="ECO:0000256" key="1">
    <source>
        <dbReference type="ARBA" id="ARBA00010833"/>
    </source>
</evidence>
<dbReference type="AlphaFoldDB" id="A0A1M4UA95"/>
<dbReference type="GO" id="GO:0004573">
    <property type="term" value="F:Glc3Man9GlcNAc2 oligosaccharide glucosidase activity"/>
    <property type="evidence" value="ECO:0007669"/>
    <property type="project" value="InterPro"/>
</dbReference>
<dbReference type="STRING" id="1484053.SAMN05444274_101622"/>
<name>A0A1M4UA95_9BACT</name>
<sequence length="632" mass="73213">MKRITLFFVIYSICLTGFSQGNNFKASENYRNLQHTMAKGWNTWNVHNVLSHVHLPDGLAINLVLKDENSGEYLKKALLERGSDLKIELLSHSYDGSYTELNIQWKGVNIKVQSATVEDDQLIMVAPLDEQTKYSKLIVDPEILWGKNGMLNRNYGFYAGKLPQRKLYAYFSDKRITINTRGKMQLDSYSRNNEDCMVYALESPVYVSTGKDREEAEIQSIIENAKQKSLASIKGNPELKEVKSALQAVINWNLIYDPANDRLISPVSRIWSSKDRGGYVLFCWDNYFAAHMYSVGSKELAYINIIENTKAIAELGFVPNHYAGNDVSRDRSQPPVGSIITMEVYNKYQEKWLLEETFDLLLQWNRWWEQKRDKDGYLCWGSNKYPGMERTIYATNGHQQAMWESGLDNSPMYDGIPYDENTELINLADVGLMSLYVADCKALVKMADILGRKKEKRELEKRTEKYAESLKTLWNEEEGIFMNKRTDTKEFSKRLSPTNFYPLLAGVATQEQAERMIKDHFYNPDEFWGEWIIPSIARNDPAFPDNTYWRGRIWAPMNYLLYWGVRNYDLPDAKRDIIEKSEALLLKSWTKDKHIFENYNSTTGVGDDVGDSDNFYHWGALLGMIKIMELDK</sequence>
<dbReference type="GO" id="GO:0009311">
    <property type="term" value="P:oligosaccharide metabolic process"/>
    <property type="evidence" value="ECO:0007669"/>
    <property type="project" value="InterPro"/>
</dbReference>
<gene>
    <name evidence="5" type="ORF">SAMN05444274_101622</name>
</gene>
<dbReference type="InterPro" id="IPR004888">
    <property type="entry name" value="Glycoside_hydrolase_63"/>
</dbReference>
<dbReference type="InterPro" id="IPR012341">
    <property type="entry name" value="6hp_glycosidase-like_sf"/>
</dbReference>
<dbReference type="InterPro" id="IPR008928">
    <property type="entry name" value="6-hairpin_glycosidase_sf"/>
</dbReference>
<comment type="similarity">
    <text evidence="1">Belongs to the glycosyl hydrolase 63 family.</text>
</comment>
<evidence type="ECO:0000313" key="5">
    <source>
        <dbReference type="EMBL" id="SHE53568.1"/>
    </source>
</evidence>
<evidence type="ECO:0000256" key="3">
    <source>
        <dbReference type="ARBA" id="ARBA00023295"/>
    </source>
</evidence>
<reference evidence="5 6" key="1">
    <citation type="submission" date="2016-11" db="EMBL/GenBank/DDBJ databases">
        <authorList>
            <person name="Jaros S."/>
            <person name="Januszkiewicz K."/>
            <person name="Wedrychowicz H."/>
        </authorList>
    </citation>
    <scope>NUCLEOTIDE SEQUENCE [LARGE SCALE GENOMIC DNA]</scope>
    <source>
        <strain evidence="5 6">DSM 26910</strain>
    </source>
</reference>
<dbReference type="GO" id="GO:0006487">
    <property type="term" value="P:protein N-linked glycosylation"/>
    <property type="evidence" value="ECO:0007669"/>
    <property type="project" value="TreeGrafter"/>
</dbReference>
<proteinExistence type="inferred from homology"/>
<dbReference type="EMBL" id="FQUM01000001">
    <property type="protein sequence ID" value="SHE53568.1"/>
    <property type="molecule type" value="Genomic_DNA"/>
</dbReference>
<dbReference type="OrthoDB" id="9781878at2"/>
<dbReference type="SUPFAM" id="SSF48208">
    <property type="entry name" value="Six-hairpin glycosidases"/>
    <property type="match status" value="1"/>
</dbReference>
<keyword evidence="6" id="KW-1185">Reference proteome</keyword>
<organism evidence="5 6">
    <name type="scientific">Mariniphaga anaerophila</name>
    <dbReference type="NCBI Taxonomy" id="1484053"/>
    <lineage>
        <taxon>Bacteria</taxon>
        <taxon>Pseudomonadati</taxon>
        <taxon>Bacteroidota</taxon>
        <taxon>Bacteroidia</taxon>
        <taxon>Marinilabiliales</taxon>
        <taxon>Prolixibacteraceae</taxon>
        <taxon>Mariniphaga</taxon>
    </lineage>
</organism>